<keyword evidence="5" id="KW-0539">Nucleus</keyword>
<keyword evidence="3" id="KW-0863">Zinc-finger</keyword>
<dbReference type="InParanoid" id="J4KL34"/>
<reference evidence="8 9" key="1">
    <citation type="journal article" date="2012" name="Sci. Rep.">
        <title>Genomic perspectives on the evolution of fungal entomopathogenicity in Beauveria bassiana.</title>
        <authorList>
            <person name="Xiao G."/>
            <person name="Ying S.H."/>
            <person name="Zheng P."/>
            <person name="Wang Z.L."/>
            <person name="Zhang S."/>
            <person name="Xie X.Q."/>
            <person name="Shang Y."/>
            <person name="St Leger R.J."/>
            <person name="Zhao G.P."/>
            <person name="Wang C."/>
            <person name="Feng M.G."/>
        </authorList>
    </citation>
    <scope>NUCLEOTIDE SEQUENCE [LARGE SCALE GENOMIC DNA]</scope>
    <source>
        <strain evidence="8 9">ARSEF 2860</strain>
    </source>
</reference>
<evidence type="ECO:0000313" key="8">
    <source>
        <dbReference type="EMBL" id="EJP61509.1"/>
    </source>
</evidence>
<dbReference type="OrthoDB" id="5055183at2759"/>
<dbReference type="HOGENOM" id="CLU_009123_10_0_1"/>
<evidence type="ECO:0000256" key="3">
    <source>
        <dbReference type="ARBA" id="ARBA00022771"/>
    </source>
</evidence>
<feature type="compositionally biased region" description="Polar residues" evidence="6">
    <location>
        <begin position="41"/>
        <end position="52"/>
    </location>
</feature>
<evidence type="ECO:0000256" key="6">
    <source>
        <dbReference type="SAM" id="MobiDB-lite"/>
    </source>
</evidence>
<feature type="domain" description="HAT C-terminal dimerisation" evidence="7">
    <location>
        <begin position="643"/>
        <end position="724"/>
    </location>
</feature>
<dbReference type="GO" id="GO:0046983">
    <property type="term" value="F:protein dimerization activity"/>
    <property type="evidence" value="ECO:0007669"/>
    <property type="project" value="InterPro"/>
</dbReference>
<dbReference type="InterPro" id="IPR008906">
    <property type="entry name" value="HATC_C_dom"/>
</dbReference>
<dbReference type="Proteomes" id="UP000002762">
    <property type="component" value="Unassembled WGS sequence"/>
</dbReference>
<evidence type="ECO:0000256" key="1">
    <source>
        <dbReference type="ARBA" id="ARBA00004123"/>
    </source>
</evidence>
<dbReference type="GO" id="GO:0005634">
    <property type="term" value="C:nucleus"/>
    <property type="evidence" value="ECO:0007669"/>
    <property type="project" value="UniProtKB-SubCell"/>
</dbReference>
<evidence type="ECO:0000256" key="4">
    <source>
        <dbReference type="ARBA" id="ARBA00022833"/>
    </source>
</evidence>
<name>J4KL34_BEAB2</name>
<protein>
    <submittedName>
        <fullName evidence="8">Transposase-like protein</fullName>
    </submittedName>
</protein>
<dbReference type="PANTHER" id="PTHR46481:SF10">
    <property type="entry name" value="ZINC FINGER BED DOMAIN-CONTAINING PROTEIN 39"/>
    <property type="match status" value="1"/>
</dbReference>
<evidence type="ECO:0000259" key="7">
    <source>
        <dbReference type="Pfam" id="PF05699"/>
    </source>
</evidence>
<evidence type="ECO:0000256" key="5">
    <source>
        <dbReference type="ARBA" id="ARBA00023242"/>
    </source>
</evidence>
<comment type="subcellular location">
    <subcellularLocation>
        <location evidence="1">Nucleus</location>
    </subcellularLocation>
</comment>
<dbReference type="Pfam" id="PF05699">
    <property type="entry name" value="Dimer_Tnp_hAT"/>
    <property type="match status" value="1"/>
</dbReference>
<dbReference type="InterPro" id="IPR052035">
    <property type="entry name" value="ZnF_BED_domain_contain"/>
</dbReference>
<keyword evidence="4" id="KW-0862">Zinc</keyword>
<sequence length="747" mass="85974">MSGLTPPFPSVEDVPSSPGNLEDRGSESRTPFAAASPVTPSPRTGSSQSTSAHDWESFPWSQSPDLTISERKGRPESWIWQHGYDLQEIKDETRHRWVCRECVKKKDPKITAHLASATFNIESHLGNQHNIHGGKLQPRLGKRTIDQMFSLASTETPDVDFQFRNRLKKQFDKAVFQRNWCDGLWRPTNPSDATNAHISQDAIRRRVADEYHFFRLHIVRALRQSPSAVHIAFDGWTSRNRHPLFGVVAFFLDQSFRPRKIVLGLPNLTDRHTGENIADSVRDIIEAFELGKEKIGYFTLDNASNNGKPMVHLAQHFQWTNVMSRRIRCFGHVIHLVARAMLLGKDDADGAIEYDLDTDALEMWAKRGPIGKLHSLVVWRNRSNRVTEMLRDVQRQDTDKKWPGSLDVVVDNNTRWLSQYYMMGRALQLRPCIEVIISDIQYEASKPRRKGSRQHSLPPCLEADGLLTEDDWKTIGYYHSILRQFEACVKDLEGDGKQRIRKGGKEAAYGLMQDICPAYELSIGHLEEAKLDADRTPEPAHFRTNINLAWAKLNKYYSTIDQSPAYYAATVLHPAIRWDFLRRAYRERPEWIEKAQQLLSDIWQEYKIKRAKEAEEAVDTFSSYLDSFKSTAMEISRESTGDELDRWLHLADPVEKDCDPFLYWFNKRFDYPRLTRMAIDILSVPPMAAECERVFSSCGNMVSAKRCRLQAETIAITQTVRSWLRAGLLDDYDGLLKDLVEVEFNET</sequence>
<dbReference type="GeneID" id="19892545"/>
<gene>
    <name evidence="8" type="ORF">BBA_09533</name>
</gene>
<feature type="region of interest" description="Disordered" evidence="6">
    <location>
        <begin position="1"/>
        <end position="67"/>
    </location>
</feature>
<organism evidence="8 9">
    <name type="scientific">Beauveria bassiana (strain ARSEF 2860)</name>
    <name type="common">White muscardine disease fungus</name>
    <name type="synonym">Tritirachium shiotae</name>
    <dbReference type="NCBI Taxonomy" id="655819"/>
    <lineage>
        <taxon>Eukaryota</taxon>
        <taxon>Fungi</taxon>
        <taxon>Dikarya</taxon>
        <taxon>Ascomycota</taxon>
        <taxon>Pezizomycotina</taxon>
        <taxon>Sordariomycetes</taxon>
        <taxon>Hypocreomycetidae</taxon>
        <taxon>Hypocreales</taxon>
        <taxon>Cordycipitaceae</taxon>
        <taxon>Beauveria</taxon>
    </lineage>
</organism>
<dbReference type="InterPro" id="IPR012337">
    <property type="entry name" value="RNaseH-like_sf"/>
</dbReference>
<evidence type="ECO:0000256" key="2">
    <source>
        <dbReference type="ARBA" id="ARBA00022723"/>
    </source>
</evidence>
<dbReference type="PANTHER" id="PTHR46481">
    <property type="entry name" value="ZINC FINGER BED DOMAIN-CONTAINING PROTEIN 4"/>
    <property type="match status" value="1"/>
</dbReference>
<dbReference type="EMBL" id="JH725206">
    <property type="protein sequence ID" value="EJP61509.1"/>
    <property type="molecule type" value="Genomic_DNA"/>
</dbReference>
<dbReference type="AlphaFoldDB" id="J4KL34"/>
<dbReference type="RefSeq" id="XP_008602852.1">
    <property type="nucleotide sequence ID" value="XM_008604630.1"/>
</dbReference>
<dbReference type="SUPFAM" id="SSF53098">
    <property type="entry name" value="Ribonuclease H-like"/>
    <property type="match status" value="1"/>
</dbReference>
<dbReference type="GO" id="GO:0008270">
    <property type="term" value="F:zinc ion binding"/>
    <property type="evidence" value="ECO:0007669"/>
    <property type="project" value="UniProtKB-KW"/>
</dbReference>
<keyword evidence="2" id="KW-0479">Metal-binding</keyword>
<evidence type="ECO:0000313" key="9">
    <source>
        <dbReference type="Proteomes" id="UP000002762"/>
    </source>
</evidence>
<keyword evidence="9" id="KW-1185">Reference proteome</keyword>
<accession>J4KL34</accession>
<proteinExistence type="predicted"/>